<dbReference type="Proteomes" id="UP000291084">
    <property type="component" value="Chromosome 3"/>
</dbReference>
<dbReference type="AlphaFoldDB" id="A0A0S3RMM0"/>
<evidence type="ECO:0000313" key="1">
    <source>
        <dbReference type="EMBL" id="BAT81863.1"/>
    </source>
</evidence>
<accession>A0A0S3RMM0</accession>
<reference evidence="1 2" key="1">
    <citation type="journal article" date="2015" name="Sci. Rep.">
        <title>The power of single molecule real-time sequencing technology in the de novo assembly of a eukaryotic genome.</title>
        <authorList>
            <person name="Sakai H."/>
            <person name="Naito K."/>
            <person name="Ogiso-Tanaka E."/>
            <person name="Takahashi Y."/>
            <person name="Iseki K."/>
            <person name="Muto C."/>
            <person name="Satou K."/>
            <person name="Teruya K."/>
            <person name="Shiroma A."/>
            <person name="Shimoji M."/>
            <person name="Hirano T."/>
            <person name="Itoh T."/>
            <person name="Kaga A."/>
            <person name="Tomooka N."/>
        </authorList>
    </citation>
    <scope>NUCLEOTIDE SEQUENCE [LARGE SCALE GENOMIC DNA]</scope>
    <source>
        <strain evidence="2">cv. Shumari</strain>
    </source>
</reference>
<proteinExistence type="predicted"/>
<protein>
    <submittedName>
        <fullName evidence="1">Uncharacterized protein</fullName>
    </submittedName>
</protein>
<keyword evidence="2" id="KW-1185">Reference proteome</keyword>
<name>A0A0S3RMM0_PHAAN</name>
<evidence type="ECO:0000313" key="2">
    <source>
        <dbReference type="Proteomes" id="UP000291084"/>
    </source>
</evidence>
<organism evidence="1 2">
    <name type="scientific">Vigna angularis var. angularis</name>
    <dbReference type="NCBI Taxonomy" id="157739"/>
    <lineage>
        <taxon>Eukaryota</taxon>
        <taxon>Viridiplantae</taxon>
        <taxon>Streptophyta</taxon>
        <taxon>Embryophyta</taxon>
        <taxon>Tracheophyta</taxon>
        <taxon>Spermatophyta</taxon>
        <taxon>Magnoliopsida</taxon>
        <taxon>eudicotyledons</taxon>
        <taxon>Gunneridae</taxon>
        <taxon>Pentapetalae</taxon>
        <taxon>rosids</taxon>
        <taxon>fabids</taxon>
        <taxon>Fabales</taxon>
        <taxon>Fabaceae</taxon>
        <taxon>Papilionoideae</taxon>
        <taxon>50 kb inversion clade</taxon>
        <taxon>NPAAA clade</taxon>
        <taxon>indigoferoid/millettioid clade</taxon>
        <taxon>Phaseoleae</taxon>
        <taxon>Vigna</taxon>
    </lineage>
</organism>
<dbReference type="EMBL" id="AP015036">
    <property type="protein sequence ID" value="BAT81863.1"/>
    <property type="molecule type" value="Genomic_DNA"/>
</dbReference>
<gene>
    <name evidence="1" type="primary">Vigan.03G176800</name>
    <name evidence="1" type="ORF">VIGAN_03176800</name>
</gene>
<sequence>MVARRWRLQGQCRSFVKIAMEDSASAILLRTRFWWLRCSPMDEAGDDRELDERRQHCLDHATTRQQWGGRGGEEQQRGGTTVRQWLDGNEREEFLGCGCSEREEKWRSVFWMQQREEKQREEKVGRVNCLGYSFNRSN</sequence>